<dbReference type="InterPro" id="IPR006119">
    <property type="entry name" value="Resolv_N"/>
</dbReference>
<dbReference type="Gene3D" id="3.40.50.1390">
    <property type="entry name" value="Resolvase, N-terminal catalytic domain"/>
    <property type="match status" value="1"/>
</dbReference>
<dbReference type="RefSeq" id="WP_341982049.1">
    <property type="nucleotide sequence ID" value="NZ_JBBYAF010000011.1"/>
</dbReference>
<evidence type="ECO:0000256" key="1">
    <source>
        <dbReference type="ARBA" id="ARBA00022908"/>
    </source>
</evidence>
<dbReference type="InterPro" id="IPR011109">
    <property type="entry name" value="DNA_bind_recombinase_dom"/>
</dbReference>
<evidence type="ECO:0000313" key="9">
    <source>
        <dbReference type="Proteomes" id="UP001389717"/>
    </source>
</evidence>
<dbReference type="SMART" id="SM00857">
    <property type="entry name" value="Resolvase"/>
    <property type="match status" value="1"/>
</dbReference>
<evidence type="ECO:0000256" key="5">
    <source>
        <dbReference type="SAM" id="Coils"/>
    </source>
</evidence>
<keyword evidence="3" id="KW-0233">DNA recombination</keyword>
<dbReference type="Pfam" id="PF00239">
    <property type="entry name" value="Resolvase"/>
    <property type="match status" value="1"/>
</dbReference>
<dbReference type="InterPro" id="IPR050639">
    <property type="entry name" value="SSR_resolvase"/>
</dbReference>
<gene>
    <name evidence="8" type="ORF">AAEO50_07410</name>
</gene>
<accession>A0ABU9K7N0</accession>
<feature type="domain" description="Recombinase" evidence="7">
    <location>
        <begin position="162"/>
        <end position="282"/>
    </location>
</feature>
<keyword evidence="2" id="KW-0238">DNA-binding</keyword>
<dbReference type="Gene3D" id="3.90.1750.20">
    <property type="entry name" value="Putative Large Serine Recombinase, Chain B, Domain 2"/>
    <property type="match status" value="1"/>
</dbReference>
<feature type="domain" description="Resolvase/invertase-type recombinase catalytic" evidence="6">
    <location>
        <begin position="7"/>
        <end position="155"/>
    </location>
</feature>
<evidence type="ECO:0000259" key="7">
    <source>
        <dbReference type="PROSITE" id="PS51737"/>
    </source>
</evidence>
<dbReference type="CDD" id="cd03768">
    <property type="entry name" value="SR_ResInv"/>
    <property type="match status" value="1"/>
</dbReference>
<name>A0ABU9K7N0_9BACI</name>
<dbReference type="Proteomes" id="UP001389717">
    <property type="component" value="Unassembled WGS sequence"/>
</dbReference>
<feature type="coiled-coil region" evidence="5">
    <location>
        <begin position="381"/>
        <end position="452"/>
    </location>
</feature>
<proteinExistence type="predicted"/>
<dbReference type="PANTHER" id="PTHR30461:SF23">
    <property type="entry name" value="DNA RECOMBINASE-RELATED"/>
    <property type="match status" value="1"/>
</dbReference>
<dbReference type="Pfam" id="PF13408">
    <property type="entry name" value="Zn_ribbon_recom"/>
    <property type="match status" value="1"/>
</dbReference>
<evidence type="ECO:0000256" key="2">
    <source>
        <dbReference type="ARBA" id="ARBA00023125"/>
    </source>
</evidence>
<protein>
    <submittedName>
        <fullName evidence="8">Recombinase family protein</fullName>
    </submittedName>
</protein>
<dbReference type="PANTHER" id="PTHR30461">
    <property type="entry name" value="DNA-INVERTASE FROM LAMBDOID PROPHAGE"/>
    <property type="match status" value="1"/>
</dbReference>
<feature type="active site" description="O-(5'-phospho-DNA)-serine intermediate" evidence="4">
    <location>
        <position position="15"/>
    </location>
</feature>
<dbReference type="InterPro" id="IPR038109">
    <property type="entry name" value="DNA_bind_recomb_sf"/>
</dbReference>
<evidence type="ECO:0000313" key="8">
    <source>
        <dbReference type="EMBL" id="MEL3972102.1"/>
    </source>
</evidence>
<dbReference type="EMBL" id="JBBYAF010000011">
    <property type="protein sequence ID" value="MEL3972102.1"/>
    <property type="molecule type" value="Genomic_DNA"/>
</dbReference>
<dbReference type="PROSITE" id="PS51737">
    <property type="entry name" value="RECOMBINASE_DNA_BIND"/>
    <property type="match status" value="1"/>
</dbReference>
<organism evidence="8 9">
    <name type="scientific">Rossellomorea oryzaecorticis</name>
    <dbReference type="NCBI Taxonomy" id="1396505"/>
    <lineage>
        <taxon>Bacteria</taxon>
        <taxon>Bacillati</taxon>
        <taxon>Bacillota</taxon>
        <taxon>Bacilli</taxon>
        <taxon>Bacillales</taxon>
        <taxon>Bacillaceae</taxon>
        <taxon>Rossellomorea</taxon>
    </lineage>
</organism>
<dbReference type="InterPro" id="IPR036162">
    <property type="entry name" value="Resolvase-like_N_sf"/>
</dbReference>
<dbReference type="InterPro" id="IPR006118">
    <property type="entry name" value="Recombinase_CS"/>
</dbReference>
<dbReference type="PROSITE" id="PS00397">
    <property type="entry name" value="RECOMBINASES_1"/>
    <property type="match status" value="1"/>
</dbReference>
<reference evidence="8 9" key="1">
    <citation type="submission" date="2024-04" db="EMBL/GenBank/DDBJ databases">
        <title>Bacillus oryzaecorticis sp. nov., a moderately halophilic bacterium isolated from rice husks.</title>
        <authorList>
            <person name="Zhu H.-S."/>
        </authorList>
    </citation>
    <scope>NUCLEOTIDE SEQUENCE [LARGE SCALE GENOMIC DNA]</scope>
    <source>
        <strain evidence="8 9">ZC255</strain>
    </source>
</reference>
<keyword evidence="1" id="KW-0229">DNA integration</keyword>
<dbReference type="SUPFAM" id="SSF53041">
    <property type="entry name" value="Resolvase-like"/>
    <property type="match status" value="1"/>
</dbReference>
<evidence type="ECO:0000256" key="4">
    <source>
        <dbReference type="PROSITE-ProRule" id="PRU10137"/>
    </source>
</evidence>
<dbReference type="PROSITE" id="PS51736">
    <property type="entry name" value="RECOMBINASES_3"/>
    <property type="match status" value="1"/>
</dbReference>
<evidence type="ECO:0000256" key="3">
    <source>
        <dbReference type="ARBA" id="ARBA00023172"/>
    </source>
</evidence>
<dbReference type="InterPro" id="IPR025827">
    <property type="entry name" value="Zn_ribbon_recom_dom"/>
</dbReference>
<comment type="caution">
    <text evidence="8">The sequence shown here is derived from an EMBL/GenBank/DDBJ whole genome shotgun (WGS) entry which is preliminary data.</text>
</comment>
<evidence type="ECO:0000259" key="6">
    <source>
        <dbReference type="PROSITE" id="PS51736"/>
    </source>
</evidence>
<dbReference type="Pfam" id="PF07508">
    <property type="entry name" value="Recombinase"/>
    <property type="match status" value="1"/>
</dbReference>
<sequence>MNNNNKKAALYIRVSTEEQNQKGYSLAGQEEELKEYAKHKGYDVHAIYSDGGYSGKNFNRPQVQRMFRDMSNKMFDVIIVWKVDRLSRSNKDVLSLIDDELKPRNMKLLIKTCDIDSSTPNGYMFISLLGTFAQYERSIIIERVNSGMERVARVGNWNGGKVLGYNSVNKKLEINKEESKIVKDIYKMRAEGLGYKKIADNLNAIGKKTKKGNPFSIPAIKLILENEIYIGNIIWGKYRNWEENRRGGKSENPIRVENKHEAIIDIELWNKVQQIKKINKNTYSTNRNFKGSLFLTGVLKCPVCGAGTVMSKTRKRNKKGYHVYYMCQNFHSKGKYICKPNLIKREIIEEKVLKVIKGIISSDNIVNEVINRLEVSKSNDVVELKGELTILKRELKKSEEDQLNLDKRLLNGDKRLKIDHFNRISDQIQEKINELSSSIENIKRLIQKNESNVTLNRDVIINTLKNFDTLFEKANGEEKKLLIRSLVKSIEMEKDRKEIKNIAFWFSDGEDLQLSNDLPPNKVRRTVPQVKKVT</sequence>
<keyword evidence="9" id="KW-1185">Reference proteome</keyword>
<keyword evidence="5" id="KW-0175">Coiled coil</keyword>